<keyword evidence="23" id="KW-1185">Reference proteome</keyword>
<evidence type="ECO:0000256" key="15">
    <source>
        <dbReference type="ARBA" id="ARBA00023008"/>
    </source>
</evidence>
<dbReference type="InterPro" id="IPR023214">
    <property type="entry name" value="HAD_sf"/>
</dbReference>
<keyword evidence="17 18" id="KW-0472">Membrane</keyword>
<dbReference type="Gene3D" id="3.40.1110.10">
    <property type="entry name" value="Calcium-transporting ATPase, cytoplasmic domain N"/>
    <property type="match status" value="1"/>
</dbReference>
<evidence type="ECO:0000256" key="14">
    <source>
        <dbReference type="ARBA" id="ARBA00022989"/>
    </source>
</evidence>
<dbReference type="Pfam" id="PF00702">
    <property type="entry name" value="Hydrolase"/>
    <property type="match status" value="1"/>
</dbReference>
<organism evidence="20 23">
    <name type="scientific">Acidithiobacillus thiooxidans</name>
    <name type="common">Thiobacillus thiooxidans</name>
    <dbReference type="NCBI Taxonomy" id="930"/>
    <lineage>
        <taxon>Bacteria</taxon>
        <taxon>Pseudomonadati</taxon>
        <taxon>Pseudomonadota</taxon>
        <taxon>Acidithiobacillia</taxon>
        <taxon>Acidithiobacillales</taxon>
        <taxon>Acidithiobacillaceae</taxon>
        <taxon>Acidithiobacillus</taxon>
    </lineage>
</organism>
<evidence type="ECO:0000256" key="5">
    <source>
        <dbReference type="ARBA" id="ARBA00022475"/>
    </source>
</evidence>
<evidence type="ECO:0000256" key="9">
    <source>
        <dbReference type="ARBA" id="ARBA00022741"/>
    </source>
</evidence>
<dbReference type="NCBIfam" id="TIGR01494">
    <property type="entry name" value="ATPase_P-type"/>
    <property type="match status" value="1"/>
</dbReference>
<comment type="subcellular location">
    <subcellularLocation>
        <location evidence="1">Cell membrane</location>
        <topology evidence="1">Multi-pass membrane protein</topology>
    </subcellularLocation>
</comment>
<dbReference type="GO" id="GO:0005507">
    <property type="term" value="F:copper ion binding"/>
    <property type="evidence" value="ECO:0007669"/>
    <property type="project" value="InterPro"/>
</dbReference>
<feature type="domain" description="HMA" evidence="19">
    <location>
        <begin position="2"/>
        <end position="67"/>
    </location>
</feature>
<dbReference type="InterPro" id="IPR006122">
    <property type="entry name" value="HMA_Cu_ion-bd"/>
</dbReference>
<dbReference type="PROSITE" id="PS01229">
    <property type="entry name" value="COF_2"/>
    <property type="match status" value="1"/>
</dbReference>
<dbReference type="GO" id="GO:0060003">
    <property type="term" value="P:copper ion export"/>
    <property type="evidence" value="ECO:0007669"/>
    <property type="project" value="UniProtKB-ARBA"/>
</dbReference>
<dbReference type="CDD" id="cd00371">
    <property type="entry name" value="HMA"/>
    <property type="match status" value="2"/>
</dbReference>
<protein>
    <recommendedName>
        <fullName evidence="3">P-type Cu(+) transporter</fullName>
        <ecNumber evidence="3">7.2.2.8</ecNumber>
    </recommendedName>
</protein>
<keyword evidence="5 18" id="KW-1003">Cell membrane</keyword>
<dbReference type="PRINTS" id="PR00943">
    <property type="entry name" value="CUATPASE"/>
</dbReference>
<evidence type="ECO:0000256" key="3">
    <source>
        <dbReference type="ARBA" id="ARBA00012517"/>
    </source>
</evidence>
<dbReference type="FunFam" id="3.30.70.100:FF:000005">
    <property type="entry name" value="Copper-exporting P-type ATPase A"/>
    <property type="match status" value="2"/>
</dbReference>
<dbReference type="GO" id="GO:0005524">
    <property type="term" value="F:ATP binding"/>
    <property type="evidence" value="ECO:0007669"/>
    <property type="project" value="UniProtKB-UniRule"/>
</dbReference>
<dbReference type="SFLD" id="SFLDF00027">
    <property type="entry name" value="p-type_atpase"/>
    <property type="match status" value="1"/>
</dbReference>
<dbReference type="Pfam" id="PF00122">
    <property type="entry name" value="E1-E2_ATPase"/>
    <property type="match status" value="1"/>
</dbReference>
<evidence type="ECO:0000259" key="19">
    <source>
        <dbReference type="PROSITE" id="PS50846"/>
    </source>
</evidence>
<dbReference type="Gene3D" id="2.70.150.10">
    <property type="entry name" value="Calcium-transporting ATPase, cytoplasmic transduction domain A"/>
    <property type="match status" value="1"/>
</dbReference>
<evidence type="ECO:0000256" key="16">
    <source>
        <dbReference type="ARBA" id="ARBA00023065"/>
    </source>
</evidence>
<feature type="transmembrane region" description="Helical" evidence="18">
    <location>
        <begin position="413"/>
        <end position="435"/>
    </location>
</feature>
<dbReference type="PROSITE" id="PS50846">
    <property type="entry name" value="HMA_2"/>
    <property type="match status" value="2"/>
</dbReference>
<dbReference type="NCBIfam" id="TIGR01512">
    <property type="entry name" value="ATPase-IB2_Cd"/>
    <property type="match status" value="1"/>
</dbReference>
<dbReference type="PROSITE" id="PS00154">
    <property type="entry name" value="ATPASE_E1_E2"/>
    <property type="match status" value="1"/>
</dbReference>
<evidence type="ECO:0000313" key="23">
    <source>
        <dbReference type="Proteomes" id="UP000095008"/>
    </source>
</evidence>
<dbReference type="InterPro" id="IPR006121">
    <property type="entry name" value="HMA_dom"/>
</dbReference>
<feature type="transmembrane region" description="Helical" evidence="18">
    <location>
        <begin position="441"/>
        <end position="464"/>
    </location>
</feature>
<feature type="transmembrane region" description="Helical" evidence="18">
    <location>
        <begin position="257"/>
        <end position="276"/>
    </location>
</feature>
<dbReference type="GO" id="GO:0140581">
    <property type="term" value="F:P-type monovalent copper transporter activity"/>
    <property type="evidence" value="ECO:0007669"/>
    <property type="project" value="UniProtKB-EC"/>
</dbReference>
<dbReference type="Proteomes" id="UP000095008">
    <property type="component" value="Unassembled WGS sequence"/>
</dbReference>
<dbReference type="PANTHER" id="PTHR43520:SF8">
    <property type="entry name" value="P-TYPE CU(+) TRANSPORTER"/>
    <property type="match status" value="1"/>
</dbReference>
<keyword evidence="7 18" id="KW-0479">Metal-binding</keyword>
<evidence type="ECO:0000313" key="20">
    <source>
        <dbReference type="EMBL" id="OCX70498.1"/>
    </source>
</evidence>
<feature type="transmembrane region" description="Helical" evidence="18">
    <location>
        <begin position="751"/>
        <end position="774"/>
    </location>
</feature>
<evidence type="ECO:0000256" key="2">
    <source>
        <dbReference type="ARBA" id="ARBA00006024"/>
    </source>
</evidence>
<feature type="transmembrane region" description="Helical" evidence="18">
    <location>
        <begin position="780"/>
        <end position="797"/>
    </location>
</feature>
<dbReference type="Gene3D" id="3.40.50.1000">
    <property type="entry name" value="HAD superfamily/HAD-like"/>
    <property type="match status" value="1"/>
</dbReference>
<dbReference type="SFLD" id="SFLDS00003">
    <property type="entry name" value="Haloacid_Dehalogenase"/>
    <property type="match status" value="1"/>
</dbReference>
<proteinExistence type="inferred from homology"/>
<dbReference type="InterPro" id="IPR023298">
    <property type="entry name" value="ATPase_P-typ_TM_dom_sf"/>
</dbReference>
<dbReference type="CDD" id="cd02094">
    <property type="entry name" value="P-type_ATPase_Cu-like"/>
    <property type="match status" value="1"/>
</dbReference>
<keyword evidence="4" id="KW-0813">Transport</keyword>
<feature type="transmembrane region" description="Helical" evidence="18">
    <location>
        <begin position="190"/>
        <end position="208"/>
    </location>
</feature>
<dbReference type="Pfam" id="PF00403">
    <property type="entry name" value="HMA"/>
    <property type="match status" value="2"/>
</dbReference>
<evidence type="ECO:0000256" key="12">
    <source>
        <dbReference type="ARBA" id="ARBA00022842"/>
    </source>
</evidence>
<dbReference type="InterPro" id="IPR018303">
    <property type="entry name" value="ATPase_P-typ_P_site"/>
</dbReference>
<dbReference type="EMBL" id="LWRY01000163">
    <property type="protein sequence ID" value="OCX70498.1"/>
    <property type="molecule type" value="Genomic_DNA"/>
</dbReference>
<dbReference type="NCBIfam" id="TIGR01525">
    <property type="entry name" value="ATPase-IB_hvy"/>
    <property type="match status" value="1"/>
</dbReference>
<dbReference type="SUPFAM" id="SSF56784">
    <property type="entry name" value="HAD-like"/>
    <property type="match status" value="1"/>
</dbReference>
<gene>
    <name evidence="20" type="ORF">A6M23_13945</name>
    <name evidence="21" type="ORF">A6P07_08590</name>
</gene>
<dbReference type="InterPro" id="IPR001757">
    <property type="entry name" value="P_typ_ATPase"/>
</dbReference>
<keyword evidence="10" id="KW-0187">Copper transport</keyword>
<keyword evidence="9 18" id="KW-0547">Nucleotide-binding</keyword>
<dbReference type="EC" id="7.2.2.8" evidence="3"/>
<keyword evidence="15" id="KW-0186">Copper</keyword>
<dbReference type="GO" id="GO:0005886">
    <property type="term" value="C:plasma membrane"/>
    <property type="evidence" value="ECO:0007669"/>
    <property type="project" value="UniProtKB-SubCell"/>
</dbReference>
<evidence type="ECO:0000256" key="13">
    <source>
        <dbReference type="ARBA" id="ARBA00022967"/>
    </source>
</evidence>
<dbReference type="OrthoDB" id="5287365at2"/>
<dbReference type="GO" id="GO:0055070">
    <property type="term" value="P:copper ion homeostasis"/>
    <property type="evidence" value="ECO:0007669"/>
    <property type="project" value="TreeGrafter"/>
</dbReference>
<dbReference type="InterPro" id="IPR059000">
    <property type="entry name" value="ATPase_P-type_domA"/>
</dbReference>
<keyword evidence="14 18" id="KW-1133">Transmembrane helix</keyword>
<dbReference type="SUPFAM" id="SSF81653">
    <property type="entry name" value="Calcium ATPase, transduction domain A"/>
    <property type="match status" value="1"/>
</dbReference>
<evidence type="ECO:0000256" key="7">
    <source>
        <dbReference type="ARBA" id="ARBA00022723"/>
    </source>
</evidence>
<dbReference type="PROSITE" id="PS01047">
    <property type="entry name" value="HMA_1"/>
    <property type="match status" value="2"/>
</dbReference>
<dbReference type="InterPro" id="IPR017969">
    <property type="entry name" value="Heavy-metal-associated_CS"/>
</dbReference>
<dbReference type="Proteomes" id="UP000094893">
    <property type="component" value="Unassembled WGS sequence"/>
</dbReference>
<keyword evidence="8" id="KW-0677">Repeat</keyword>
<dbReference type="RefSeq" id="WP_024894296.1">
    <property type="nucleotide sequence ID" value="NZ_LWRY01000163.1"/>
</dbReference>
<accession>A0A1C2ISK1</accession>
<dbReference type="NCBIfam" id="TIGR01511">
    <property type="entry name" value="ATPase-IB1_Cu"/>
    <property type="match status" value="1"/>
</dbReference>
<dbReference type="InterPro" id="IPR008250">
    <property type="entry name" value="ATPase_P-typ_transduc_dom_A_sf"/>
</dbReference>
<dbReference type="PRINTS" id="PR00119">
    <property type="entry name" value="CATATPASE"/>
</dbReference>
<keyword evidence="11 18" id="KW-0067">ATP-binding</keyword>
<dbReference type="InterPro" id="IPR023299">
    <property type="entry name" value="ATPase_P-typ_cyto_dom_N"/>
</dbReference>
<evidence type="ECO:0000256" key="11">
    <source>
        <dbReference type="ARBA" id="ARBA00022840"/>
    </source>
</evidence>
<evidence type="ECO:0000313" key="22">
    <source>
        <dbReference type="Proteomes" id="UP000094893"/>
    </source>
</evidence>
<dbReference type="InterPro" id="IPR027256">
    <property type="entry name" value="P-typ_ATPase_IB"/>
</dbReference>
<dbReference type="InterPro" id="IPR044492">
    <property type="entry name" value="P_typ_ATPase_HD_dom"/>
</dbReference>
<dbReference type="EMBL" id="LWSA01000105">
    <property type="protein sequence ID" value="OCX73450.1"/>
    <property type="molecule type" value="Genomic_DNA"/>
</dbReference>
<keyword evidence="13" id="KW-1278">Translocase</keyword>
<keyword evidence="12" id="KW-0460">Magnesium</keyword>
<sequence>MKNLEIGVAGMTCASCSSRVERALNRLQGVQASVNLSTERATVAFDPTQTSLETLRAAIADIGYQPVVAQSELEVGGMTCASCSSRVERALGKVSGVLSASVNLATERAMVEYFPDSTNQDQLIAAVVNAGYEARAVRADARGEDRKISQLRLMRKDLLTAVVLAVPILCLSMGPLLFPALGRWLQENALFGHFWDWVQAVLATLVLAGPGRRFFRPGLIAYRHLSPDMNSLVATGTGAAWLFSMIVLIFPELFKQVGLHVYFDSAAVVIAAILLGKYLEELAKGRASQAIRHLVDLQAKDATLLKDGQEQRVPLNRIRTGDHLLVRPGERLPVDGIVLEGESYIDAAMLTGEALTEHKKAGDAVVGATINGNGRLIIEATAVGQNTVIAHIIQMVEQAQAGKLPIQGLADRVVRVFTPLVIGIALLSFMVWLWLGPSPAITVALLSAVAVLVVACPCAMGLATPAAVMVGTGRAAELGVYFRKGLALETLAQVKTVCLDKTGTLTRGTPAVCEIVADDVRQVLTLAASLEAASEHPLARTIVQAAREREISLSPVTDFQAVPGRGVEGVVAGQKILVGTAVWLQENGVDQDAKLCTEPQVAQSWVYIVGNGHLLGKIAIQDSVRPESLAVVRQLQSMGMRVAMITGDSQSAARHLAEHLGIEEFYGEVLPQDKANIVKQLQSQGGKVAFVGDGINDAPALAQADVGLALASGTDIAMETADLTLTHGDLSALVTAVQAARKTMATIRGNLFWAFFYNILLIPVAAGVLIPWGFQLNPMLAGLAMGMSSVFVLSNSLRLKWLRPWVPDLV</sequence>
<comment type="caution">
    <text evidence="20">The sequence shown here is derived from an EMBL/GenBank/DDBJ whole genome shotgun (WGS) entry which is preliminary data.</text>
</comment>
<evidence type="ECO:0000256" key="1">
    <source>
        <dbReference type="ARBA" id="ARBA00004651"/>
    </source>
</evidence>
<keyword evidence="16" id="KW-0406">Ion transport</keyword>
<dbReference type="SFLD" id="SFLDG00002">
    <property type="entry name" value="C1.7:_P-type_atpase_like"/>
    <property type="match status" value="1"/>
</dbReference>
<evidence type="ECO:0000256" key="4">
    <source>
        <dbReference type="ARBA" id="ARBA00022448"/>
    </source>
</evidence>
<name>A0A1C2ISK1_ACITH</name>
<dbReference type="NCBIfam" id="TIGR00003">
    <property type="entry name" value="copper ion binding protein"/>
    <property type="match status" value="2"/>
</dbReference>
<dbReference type="GO" id="GO:0016887">
    <property type="term" value="F:ATP hydrolysis activity"/>
    <property type="evidence" value="ECO:0007669"/>
    <property type="project" value="InterPro"/>
</dbReference>
<dbReference type="SUPFAM" id="SSF55008">
    <property type="entry name" value="HMA, heavy metal-associated domain"/>
    <property type="match status" value="2"/>
</dbReference>
<dbReference type="FunFam" id="2.70.150.10:FF:000020">
    <property type="entry name" value="Copper-exporting P-type ATPase A"/>
    <property type="match status" value="1"/>
</dbReference>
<dbReference type="InterPro" id="IPR036163">
    <property type="entry name" value="HMA_dom_sf"/>
</dbReference>
<evidence type="ECO:0000256" key="18">
    <source>
        <dbReference type="RuleBase" id="RU362081"/>
    </source>
</evidence>
<feature type="transmembrane region" description="Helical" evidence="18">
    <location>
        <begin position="158"/>
        <end position="178"/>
    </location>
</feature>
<evidence type="ECO:0000256" key="6">
    <source>
        <dbReference type="ARBA" id="ARBA00022692"/>
    </source>
</evidence>
<dbReference type="PANTHER" id="PTHR43520">
    <property type="entry name" value="ATP7, ISOFORM B"/>
    <property type="match status" value="1"/>
</dbReference>
<feature type="transmembrane region" description="Helical" evidence="18">
    <location>
        <begin position="229"/>
        <end position="251"/>
    </location>
</feature>
<evidence type="ECO:0000313" key="21">
    <source>
        <dbReference type="EMBL" id="OCX73450.1"/>
    </source>
</evidence>
<dbReference type="SUPFAM" id="SSF81665">
    <property type="entry name" value="Calcium ATPase, transmembrane domain M"/>
    <property type="match status" value="1"/>
</dbReference>
<dbReference type="InterPro" id="IPR036412">
    <property type="entry name" value="HAD-like_sf"/>
</dbReference>
<feature type="domain" description="HMA" evidence="19">
    <location>
        <begin position="69"/>
        <end position="135"/>
    </location>
</feature>
<evidence type="ECO:0000256" key="10">
    <source>
        <dbReference type="ARBA" id="ARBA00022796"/>
    </source>
</evidence>
<dbReference type="eggNOG" id="COG2217">
    <property type="taxonomic scope" value="Bacteria"/>
</dbReference>
<keyword evidence="6 18" id="KW-0812">Transmembrane</keyword>
<evidence type="ECO:0000256" key="8">
    <source>
        <dbReference type="ARBA" id="ARBA00022737"/>
    </source>
</evidence>
<dbReference type="AlphaFoldDB" id="A0A1C2ISK1"/>
<reference evidence="20 22" key="1">
    <citation type="journal article" date="2016" name="Int. J. Mol. Sci.">
        <title>Comparative genomics of the extreme acidophile Acidithiobacillus thiooxidans reveals intraspecific divergence and niche adaptation.</title>
        <authorList>
            <person name="Zhang X."/>
            <person name="Feng X."/>
            <person name="Tao J."/>
            <person name="Ma L."/>
            <person name="Xiao Y."/>
            <person name="Liang Y."/>
            <person name="Liu X."/>
            <person name="Yin H."/>
        </authorList>
    </citation>
    <scope>NUCLEOTIDE SEQUENCE [LARGE SCALE GENOMIC DNA]</scope>
    <source>
        <strain evidence="21 22">A02</strain>
        <strain evidence="20">DXS-W</strain>
    </source>
</reference>
<comment type="similarity">
    <text evidence="2 18">Belongs to the cation transport ATPase (P-type) (TC 3.A.3) family. Type IB subfamily.</text>
</comment>
<evidence type="ECO:0000256" key="17">
    <source>
        <dbReference type="ARBA" id="ARBA00023136"/>
    </source>
</evidence>
<dbReference type="STRING" id="930.GCA_002079865_01631"/>
<dbReference type="GO" id="GO:0043682">
    <property type="term" value="F:P-type divalent copper transporter activity"/>
    <property type="evidence" value="ECO:0007669"/>
    <property type="project" value="TreeGrafter"/>
</dbReference>
<dbReference type="Gene3D" id="3.30.70.100">
    <property type="match status" value="2"/>
</dbReference>